<evidence type="ECO:0000313" key="2">
    <source>
        <dbReference type="EMBL" id="MFC7142449.1"/>
    </source>
</evidence>
<feature type="compositionally biased region" description="Basic and acidic residues" evidence="1">
    <location>
        <begin position="92"/>
        <end position="101"/>
    </location>
</feature>
<dbReference type="AlphaFoldDB" id="A0ABD5YDQ6"/>
<evidence type="ECO:0000256" key="1">
    <source>
        <dbReference type="SAM" id="MobiDB-lite"/>
    </source>
</evidence>
<evidence type="ECO:0008006" key="4">
    <source>
        <dbReference type="Google" id="ProtNLM"/>
    </source>
</evidence>
<reference evidence="2 3" key="1">
    <citation type="journal article" date="2019" name="Int. J. Syst. Evol. Microbiol.">
        <title>The Global Catalogue of Microorganisms (GCM) 10K type strain sequencing project: providing services to taxonomists for standard genome sequencing and annotation.</title>
        <authorList>
            <consortium name="The Broad Institute Genomics Platform"/>
            <consortium name="The Broad Institute Genome Sequencing Center for Infectious Disease"/>
            <person name="Wu L."/>
            <person name="Ma J."/>
        </authorList>
    </citation>
    <scope>NUCLEOTIDE SEQUENCE [LARGE SCALE GENOMIC DNA]</scope>
    <source>
        <strain evidence="2 3">XZYJT29</strain>
    </source>
</reference>
<proteinExistence type="predicted"/>
<protein>
    <recommendedName>
        <fullName evidence="4">PRC-barrel domain-containing protein</fullName>
    </recommendedName>
</protein>
<organism evidence="2 3">
    <name type="scientific">Halosimplex aquaticum</name>
    <dbReference type="NCBI Taxonomy" id="3026162"/>
    <lineage>
        <taxon>Archaea</taxon>
        <taxon>Methanobacteriati</taxon>
        <taxon>Methanobacteriota</taxon>
        <taxon>Stenosarchaea group</taxon>
        <taxon>Halobacteria</taxon>
        <taxon>Halobacteriales</taxon>
        <taxon>Haloarculaceae</taxon>
        <taxon>Halosimplex</taxon>
    </lineage>
</organism>
<evidence type="ECO:0000313" key="3">
    <source>
        <dbReference type="Proteomes" id="UP001596432"/>
    </source>
</evidence>
<name>A0ABD5YDQ6_9EURY</name>
<gene>
    <name evidence="2" type="ORF">ACFQMA_21750</name>
</gene>
<dbReference type="GeneID" id="78822790"/>
<feature type="region of interest" description="Disordered" evidence="1">
    <location>
        <begin position="1"/>
        <end position="101"/>
    </location>
</feature>
<sequence>MTDQQPLSEDDVGEPVVDTEGTQIGTVAGVDGNTALVDPEPELDDVPARGSIGWDDPTETHPVDAADLDRVESSDGTTFRVDLGAVNNPEGADTHSEHSSQ</sequence>
<dbReference type="RefSeq" id="WP_274323515.1">
    <property type="nucleotide sequence ID" value="NZ_CP118158.1"/>
</dbReference>
<comment type="caution">
    <text evidence="2">The sequence shown here is derived from an EMBL/GenBank/DDBJ whole genome shotgun (WGS) entry which is preliminary data.</text>
</comment>
<keyword evidence="3" id="KW-1185">Reference proteome</keyword>
<feature type="compositionally biased region" description="Basic and acidic residues" evidence="1">
    <location>
        <begin position="58"/>
        <end position="73"/>
    </location>
</feature>
<accession>A0ABD5YDQ6</accession>
<dbReference type="Proteomes" id="UP001596432">
    <property type="component" value="Unassembled WGS sequence"/>
</dbReference>
<dbReference type="EMBL" id="JBHTAS010000001">
    <property type="protein sequence ID" value="MFC7142449.1"/>
    <property type="molecule type" value="Genomic_DNA"/>
</dbReference>